<dbReference type="Proteomes" id="UP000688137">
    <property type="component" value="Unassembled WGS sequence"/>
</dbReference>
<gene>
    <name evidence="1" type="ORF">PPRIM_AZ9-3.1.T0700085</name>
</gene>
<evidence type="ECO:0000313" key="2">
    <source>
        <dbReference type="Proteomes" id="UP000688137"/>
    </source>
</evidence>
<reference evidence="1" key="1">
    <citation type="submission" date="2021-01" db="EMBL/GenBank/DDBJ databases">
        <authorList>
            <consortium name="Genoscope - CEA"/>
            <person name="William W."/>
        </authorList>
    </citation>
    <scope>NUCLEOTIDE SEQUENCE</scope>
</reference>
<dbReference type="EMBL" id="CAJJDM010000073">
    <property type="protein sequence ID" value="CAD8083488.1"/>
    <property type="molecule type" value="Genomic_DNA"/>
</dbReference>
<sequence>MGNSGSQDQRYIKSKIDQIIKRAHRIKRKIQSSGSSGWGPIKHVGILVETDENQTYIIHHQGPDGDVVSERCENYRNEGWEQVEQIHVNSHLTIGQAESIGGKGKGYLRNLTCIGVADKIQSALQSG</sequence>
<organism evidence="1 2">
    <name type="scientific">Paramecium primaurelia</name>
    <dbReference type="NCBI Taxonomy" id="5886"/>
    <lineage>
        <taxon>Eukaryota</taxon>
        <taxon>Sar</taxon>
        <taxon>Alveolata</taxon>
        <taxon>Ciliophora</taxon>
        <taxon>Intramacronucleata</taxon>
        <taxon>Oligohymenophorea</taxon>
        <taxon>Peniculida</taxon>
        <taxon>Parameciidae</taxon>
        <taxon>Paramecium</taxon>
    </lineage>
</organism>
<dbReference type="AlphaFoldDB" id="A0A8S1MT16"/>
<dbReference type="OMA" id="SERCENY"/>
<proteinExistence type="predicted"/>
<name>A0A8S1MT16_PARPR</name>
<keyword evidence="2" id="KW-1185">Reference proteome</keyword>
<comment type="caution">
    <text evidence="1">The sequence shown here is derived from an EMBL/GenBank/DDBJ whole genome shotgun (WGS) entry which is preliminary data.</text>
</comment>
<accession>A0A8S1MT16</accession>
<evidence type="ECO:0000313" key="1">
    <source>
        <dbReference type="EMBL" id="CAD8083488.1"/>
    </source>
</evidence>
<protein>
    <submittedName>
        <fullName evidence="1">Uncharacterized protein</fullName>
    </submittedName>
</protein>